<dbReference type="GO" id="GO:0006777">
    <property type="term" value="P:Mo-molybdopterin cofactor biosynthetic process"/>
    <property type="evidence" value="ECO:0007669"/>
    <property type="project" value="UniProtKB-UniRule"/>
</dbReference>
<dbReference type="Gene3D" id="3.10.20.10">
    <property type="match status" value="1"/>
</dbReference>
<dbReference type="GO" id="GO:0016783">
    <property type="term" value="F:sulfurtransferase activity"/>
    <property type="evidence" value="ECO:0007669"/>
    <property type="project" value="InterPro"/>
</dbReference>
<feature type="active site" description="Cysteine persulfide intermediate" evidence="3">
    <location>
        <position position="107"/>
    </location>
</feature>
<keyword evidence="2 3" id="KW-0501">Molybdenum cofactor biosynthesis</keyword>
<evidence type="ECO:0000256" key="2">
    <source>
        <dbReference type="ARBA" id="ARBA00023150"/>
    </source>
</evidence>
<comment type="similarity">
    <text evidence="3">Belongs to the FdhD family.</text>
</comment>
<dbReference type="Gene3D" id="3.40.140.10">
    <property type="entry name" value="Cytidine Deaminase, domain 2"/>
    <property type="match status" value="1"/>
</dbReference>
<dbReference type="Proteomes" id="UP000637720">
    <property type="component" value="Unassembled WGS sequence"/>
</dbReference>
<evidence type="ECO:0000256" key="1">
    <source>
        <dbReference type="ARBA" id="ARBA00022490"/>
    </source>
</evidence>
<accession>A0A8J3BGA8</accession>
<reference evidence="4" key="2">
    <citation type="submission" date="2020-09" db="EMBL/GenBank/DDBJ databases">
        <authorList>
            <person name="Sun Q."/>
            <person name="Ohkuma M."/>
        </authorList>
    </citation>
    <scope>NUCLEOTIDE SEQUENCE</scope>
    <source>
        <strain evidence="4">JCM 14719</strain>
    </source>
</reference>
<dbReference type="AlphaFoldDB" id="A0A8J3BGA8"/>
<evidence type="ECO:0000313" key="5">
    <source>
        <dbReference type="Proteomes" id="UP000637720"/>
    </source>
</evidence>
<dbReference type="PIRSF" id="PIRSF015626">
    <property type="entry name" value="FdhD"/>
    <property type="match status" value="1"/>
</dbReference>
<dbReference type="PANTHER" id="PTHR30592:SF1">
    <property type="entry name" value="SULFUR CARRIER PROTEIN FDHD"/>
    <property type="match status" value="1"/>
</dbReference>
<evidence type="ECO:0000256" key="3">
    <source>
        <dbReference type="HAMAP-Rule" id="MF_00187"/>
    </source>
</evidence>
<dbReference type="NCBIfam" id="TIGR00129">
    <property type="entry name" value="fdhD_narQ"/>
    <property type="match status" value="1"/>
</dbReference>
<protein>
    <recommendedName>
        <fullName evidence="3">Sulfur carrier protein FdhD</fullName>
    </recommendedName>
</protein>
<keyword evidence="1 3" id="KW-0963">Cytoplasm</keyword>
<dbReference type="EMBL" id="BMOF01000060">
    <property type="protein sequence ID" value="GGK07141.1"/>
    <property type="molecule type" value="Genomic_DNA"/>
</dbReference>
<comment type="caution">
    <text evidence="4">The sequence shown here is derived from an EMBL/GenBank/DDBJ whole genome shotgun (WGS) entry which is preliminary data.</text>
</comment>
<gene>
    <name evidence="3 4" type="primary">fdhD</name>
    <name evidence="4" type="ORF">GCM10007043_21540</name>
</gene>
<proteinExistence type="inferred from homology"/>
<dbReference type="SUPFAM" id="SSF53927">
    <property type="entry name" value="Cytidine deaminase-like"/>
    <property type="match status" value="1"/>
</dbReference>
<dbReference type="PANTHER" id="PTHR30592">
    <property type="entry name" value="FORMATE DEHYDROGENASE"/>
    <property type="match status" value="1"/>
</dbReference>
<name>A0A8J3BGA8_9BACI</name>
<dbReference type="HAMAP" id="MF_00187">
    <property type="entry name" value="FdhD"/>
    <property type="match status" value="1"/>
</dbReference>
<comment type="function">
    <text evidence="3">Required for formate dehydrogenase (FDH) activity. Acts as a sulfur carrier protein that transfers sulfur from IscS to the molybdenum cofactor prior to its insertion into FDH.</text>
</comment>
<organism evidence="4 5">
    <name type="scientific">Calditerricola satsumensis</name>
    <dbReference type="NCBI Taxonomy" id="373054"/>
    <lineage>
        <taxon>Bacteria</taxon>
        <taxon>Bacillati</taxon>
        <taxon>Bacillota</taxon>
        <taxon>Bacilli</taxon>
        <taxon>Bacillales</taxon>
        <taxon>Bacillaceae</taxon>
        <taxon>Calditerricola</taxon>
    </lineage>
</organism>
<dbReference type="Pfam" id="PF02634">
    <property type="entry name" value="FdhD-NarQ"/>
    <property type="match status" value="1"/>
</dbReference>
<keyword evidence="5" id="KW-1185">Reference proteome</keyword>
<dbReference type="GO" id="GO:0097163">
    <property type="term" value="F:sulfur carrier activity"/>
    <property type="evidence" value="ECO:0007669"/>
    <property type="project" value="UniProtKB-UniRule"/>
</dbReference>
<feature type="binding site" evidence="3">
    <location>
        <begin position="246"/>
        <end position="251"/>
    </location>
    <ligand>
        <name>Mo-bis(molybdopterin guanine dinucleotide)</name>
        <dbReference type="ChEBI" id="CHEBI:60539"/>
    </ligand>
</feature>
<evidence type="ECO:0000313" key="4">
    <source>
        <dbReference type="EMBL" id="GGK07141.1"/>
    </source>
</evidence>
<dbReference type="InterPro" id="IPR016193">
    <property type="entry name" value="Cytidine_deaminase-like"/>
</dbReference>
<reference evidence="4" key="1">
    <citation type="journal article" date="2014" name="Int. J. Syst. Evol. Microbiol.">
        <title>Complete genome sequence of Corynebacterium casei LMG S-19264T (=DSM 44701T), isolated from a smear-ripened cheese.</title>
        <authorList>
            <consortium name="US DOE Joint Genome Institute (JGI-PGF)"/>
            <person name="Walter F."/>
            <person name="Albersmeier A."/>
            <person name="Kalinowski J."/>
            <person name="Ruckert C."/>
        </authorList>
    </citation>
    <scope>NUCLEOTIDE SEQUENCE</scope>
    <source>
        <strain evidence="4">JCM 14719</strain>
    </source>
</reference>
<dbReference type="RefSeq" id="WP_188818069.1">
    <property type="nucleotide sequence ID" value="NZ_BMOF01000060.1"/>
</dbReference>
<sequence>MELPVTQRRPILRYENGRLHAAVDTVASEYALTVYVDDEELATLVCTPSHLDELVIGFLAAEGVIRSAGEIVSLTLDSANGFAYVETAGKRRFSQRFFNKRYIPSCCGKGRQSFYFFNDVQTAKPVEQAPTLAPDDVLRLIGALQETSHVFADTGGVHNAALCTRAGLVVARTDIGRHNALDKLYGYCLQHNVPRDDKLLAFSGRLSSEVILKAAKMGVGVVLSKSAPTELGLRIAEELGITAIGFVRGARFNVYTHPHRLQPGIEQPAE</sequence>
<dbReference type="GO" id="GO:0005737">
    <property type="term" value="C:cytoplasm"/>
    <property type="evidence" value="ECO:0007669"/>
    <property type="project" value="UniProtKB-SubCell"/>
</dbReference>
<dbReference type="InterPro" id="IPR003786">
    <property type="entry name" value="FdhD"/>
</dbReference>
<comment type="subcellular location">
    <subcellularLocation>
        <location evidence="3">Cytoplasm</location>
    </subcellularLocation>
</comment>